<evidence type="ECO:0000259" key="1">
    <source>
        <dbReference type="Pfam" id="PF13480"/>
    </source>
</evidence>
<organism evidence="2 3">
    <name type="scientific">Mesorhizobium captivum</name>
    <dbReference type="NCBI Taxonomy" id="3072319"/>
    <lineage>
        <taxon>Bacteria</taxon>
        <taxon>Pseudomonadati</taxon>
        <taxon>Pseudomonadota</taxon>
        <taxon>Alphaproteobacteria</taxon>
        <taxon>Hyphomicrobiales</taxon>
        <taxon>Phyllobacteriaceae</taxon>
        <taxon>Mesorhizobium</taxon>
    </lineage>
</organism>
<dbReference type="EC" id="2.3.1.-" evidence="2"/>
<protein>
    <submittedName>
        <fullName evidence="2">GNAT family N-acetyltransferase</fullName>
        <ecNumber evidence="2">2.3.1.-</ecNumber>
    </submittedName>
</protein>
<keyword evidence="3" id="KW-1185">Reference proteome</keyword>
<dbReference type="RefSeq" id="WP_320227034.1">
    <property type="nucleotide sequence ID" value="NZ_JAVIJB010000024.1"/>
</dbReference>
<reference evidence="2 3" key="1">
    <citation type="submission" date="2023-08" db="EMBL/GenBank/DDBJ databases">
        <title>Implementing the SeqCode for naming new Mesorhizobium species isolated from Vachellia karroo root nodules.</title>
        <authorList>
            <person name="Van Lill M."/>
        </authorList>
    </citation>
    <scope>NUCLEOTIDE SEQUENCE [LARGE SCALE GENOMIC DNA]</scope>
    <source>
        <strain evidence="2 3">VK22B</strain>
    </source>
</reference>
<dbReference type="InterPro" id="IPR038740">
    <property type="entry name" value="BioF2-like_GNAT_dom"/>
</dbReference>
<dbReference type="Pfam" id="PF13480">
    <property type="entry name" value="Acetyltransf_6"/>
    <property type="match status" value="1"/>
</dbReference>
<sequence length="451" mass="50615">MSFVLASMFDRNGKPIQVAKSPSSNVSFIEAKRYRVTPDEHAMPQDAVIDVTIEPLHNMARLETDWKELEARATYSFYLSWLWIGTWLRHLPARAQPHVLVARTPSKIVGLAIICRRRAWGFGRHARARWLLNETGDGRFDRLFIEYNNILAERSLANATRAACLEALAHHLRYSDQLVLSGIDTDLEMAACRTAGRAGFITEVKAEDTARWIDFAKVRQKGGNYRATLGRNTRQAISRAMRLYAERGPLEFRTLETTSEALVALDLLAELHQARWGQKGSFANPSFRLFHEDLIARGVPTGTVRISRTLAGDQTIGVLYNFVHDGHVLNYQSGFLFERDGRLKPGLISHVLAVEDSIGRGECGYDFLAGSAGHKSHLANAEHPLTWIAIGKDSPERRIEAKLRGAKRVLGTIATQVRRPRLKNGAVTLYQVRSNAHRSDGFGRRQARTEG</sequence>
<dbReference type="Proteomes" id="UP001271249">
    <property type="component" value="Unassembled WGS sequence"/>
</dbReference>
<feature type="domain" description="BioF2-like acetyltransferase" evidence="1">
    <location>
        <begin position="231"/>
        <end position="376"/>
    </location>
</feature>
<evidence type="ECO:0000313" key="3">
    <source>
        <dbReference type="Proteomes" id="UP001271249"/>
    </source>
</evidence>
<evidence type="ECO:0000313" key="2">
    <source>
        <dbReference type="EMBL" id="MDX8493053.1"/>
    </source>
</evidence>
<proteinExistence type="predicted"/>
<dbReference type="GO" id="GO:0016746">
    <property type="term" value="F:acyltransferase activity"/>
    <property type="evidence" value="ECO:0007669"/>
    <property type="project" value="UniProtKB-KW"/>
</dbReference>
<accession>A0ABU4Z1X7</accession>
<name>A0ABU4Z1X7_9HYPH</name>
<dbReference type="SUPFAM" id="SSF55729">
    <property type="entry name" value="Acyl-CoA N-acyltransferases (Nat)"/>
    <property type="match status" value="1"/>
</dbReference>
<keyword evidence="2" id="KW-0808">Transferase</keyword>
<dbReference type="InterPro" id="IPR016181">
    <property type="entry name" value="Acyl_CoA_acyltransferase"/>
</dbReference>
<keyword evidence="2" id="KW-0012">Acyltransferase</keyword>
<gene>
    <name evidence="2" type="ORF">RFN29_15875</name>
</gene>
<dbReference type="EMBL" id="JAVIJC010000015">
    <property type="protein sequence ID" value="MDX8493053.1"/>
    <property type="molecule type" value="Genomic_DNA"/>
</dbReference>
<comment type="caution">
    <text evidence="2">The sequence shown here is derived from an EMBL/GenBank/DDBJ whole genome shotgun (WGS) entry which is preliminary data.</text>
</comment>